<dbReference type="InterPro" id="IPR054384">
    <property type="entry name" value="SecDF_P1_head"/>
</dbReference>
<sequence length="437" mass="46873">MKNKIILFWVIVIISIACLGVIIKKPTSLGLDLVGGSRLTLEAQTSATIKKITPEIMDSLQYAIENRVNALGVGETTVQKVGDKRLMIEIPNISDTSKAKEFLGETAELEFKRPSGVGENGEVIWESTGLTGKDLKKALVGSSPGNGEWVVSIEFNQEGAKKFANLTRQLVGQQMAIFFNGELKSAPRVNEEITGGHAQITGGDGGFEYQEVKNMVDLLNAGALPVGAEIIEENSVGPTLGADSIQKSKFAGAIGLALVMIFMIAYYRAPGVISCIALIIYSIIVFAIFKIIPVTLTLAGIAGFILSIGMAVDANILIFERTKEELRAGRSLFTAINSGFERAFTSIFDSNMTTIITCAILYALGTGVVKGFALTLAIGVLVSMFSAITVTKNFMHLVFGTGELKHPALFGLKQDEIQDAYSAVETKKEKAKFGVLD</sequence>
<accession>A0A9D1FIQ0</accession>
<evidence type="ECO:0000259" key="10">
    <source>
        <dbReference type="Pfam" id="PF02355"/>
    </source>
</evidence>
<dbReference type="PANTHER" id="PTHR30081:SF1">
    <property type="entry name" value="PROTEIN TRANSLOCASE SUBUNIT SECD"/>
    <property type="match status" value="1"/>
</dbReference>
<feature type="domain" description="Protein export membrane protein SecD/SecF C-terminal" evidence="10">
    <location>
        <begin position="228"/>
        <end position="395"/>
    </location>
</feature>
<evidence type="ECO:0000256" key="3">
    <source>
        <dbReference type="ARBA" id="ARBA00022475"/>
    </source>
</evidence>
<dbReference type="Gene3D" id="1.20.1640.10">
    <property type="entry name" value="Multidrug efflux transporter AcrB transmembrane domain"/>
    <property type="match status" value="1"/>
</dbReference>
<evidence type="ECO:0000313" key="13">
    <source>
        <dbReference type="EMBL" id="HIS73900.1"/>
    </source>
</evidence>
<dbReference type="NCBIfam" id="TIGR01129">
    <property type="entry name" value="secD"/>
    <property type="match status" value="1"/>
</dbReference>
<gene>
    <name evidence="9 13" type="primary">secD</name>
    <name evidence="13" type="ORF">IAA86_02640</name>
</gene>
<feature type="domain" description="SecDF P1 head subdomain" evidence="12">
    <location>
        <begin position="126"/>
        <end position="226"/>
    </location>
</feature>
<dbReference type="NCBIfam" id="TIGR00916">
    <property type="entry name" value="2A0604s01"/>
    <property type="match status" value="1"/>
</dbReference>
<dbReference type="SUPFAM" id="SSF82866">
    <property type="entry name" value="Multidrug efflux transporter AcrB transmembrane domain"/>
    <property type="match status" value="1"/>
</dbReference>
<evidence type="ECO:0000259" key="11">
    <source>
        <dbReference type="Pfam" id="PF21760"/>
    </source>
</evidence>
<dbReference type="InterPro" id="IPR022646">
    <property type="entry name" value="SecD/SecF_CS"/>
</dbReference>
<dbReference type="Proteomes" id="UP000886865">
    <property type="component" value="Unassembled WGS sequence"/>
</dbReference>
<dbReference type="Pfam" id="PF21760">
    <property type="entry name" value="SecD_1st"/>
    <property type="match status" value="1"/>
</dbReference>
<dbReference type="GO" id="GO:0015450">
    <property type="term" value="F:protein-transporting ATPase activity"/>
    <property type="evidence" value="ECO:0007669"/>
    <property type="project" value="InterPro"/>
</dbReference>
<dbReference type="InterPro" id="IPR048631">
    <property type="entry name" value="SecD_1st"/>
</dbReference>
<dbReference type="GO" id="GO:0043952">
    <property type="term" value="P:protein transport by the Sec complex"/>
    <property type="evidence" value="ECO:0007669"/>
    <property type="project" value="UniProtKB-UniRule"/>
</dbReference>
<dbReference type="InterPro" id="IPR048634">
    <property type="entry name" value="SecD_SecF_C"/>
</dbReference>
<dbReference type="GO" id="GO:0005886">
    <property type="term" value="C:plasma membrane"/>
    <property type="evidence" value="ECO:0007669"/>
    <property type="project" value="UniProtKB-SubCell"/>
</dbReference>
<dbReference type="HAMAP" id="MF_01463_B">
    <property type="entry name" value="SecD_B"/>
    <property type="match status" value="1"/>
</dbReference>
<keyword evidence="6 9" id="KW-1133">Transmembrane helix</keyword>
<evidence type="ECO:0000256" key="1">
    <source>
        <dbReference type="ARBA" id="ARBA00004651"/>
    </source>
</evidence>
<keyword evidence="3 9" id="KW-1003">Cell membrane</keyword>
<keyword evidence="7 9" id="KW-0811">Translocation</keyword>
<comment type="caution">
    <text evidence="9">Lacks conserved residue(s) required for the propagation of feature annotation.</text>
</comment>
<feature type="transmembrane region" description="Helical" evidence="9">
    <location>
        <begin position="272"/>
        <end position="292"/>
    </location>
</feature>
<protein>
    <recommendedName>
        <fullName evidence="9">Protein translocase subunit SecD</fullName>
    </recommendedName>
</protein>
<keyword evidence="5 9" id="KW-0653">Protein transport</keyword>
<comment type="caution">
    <text evidence="13">The sequence shown here is derived from an EMBL/GenBank/DDBJ whole genome shotgun (WGS) entry which is preliminary data.</text>
</comment>
<name>A0A9D1FIQ0_9BACT</name>
<dbReference type="EMBL" id="DVJQ01000023">
    <property type="protein sequence ID" value="HIS73900.1"/>
    <property type="molecule type" value="Genomic_DNA"/>
</dbReference>
<comment type="subunit">
    <text evidence="9">Forms a complex with SecF. Part of the essential Sec protein translocation apparatus which comprises SecA, SecYEG and auxiliary proteins SecDF. Other proteins may also be involved.</text>
</comment>
<feature type="transmembrane region" description="Helical" evidence="9">
    <location>
        <begin position="250"/>
        <end position="267"/>
    </location>
</feature>
<evidence type="ECO:0000256" key="4">
    <source>
        <dbReference type="ARBA" id="ARBA00022692"/>
    </source>
</evidence>
<dbReference type="PRINTS" id="PR00702">
    <property type="entry name" value="ACRIFLAVINRP"/>
</dbReference>
<dbReference type="PROSITE" id="PS51257">
    <property type="entry name" value="PROKAR_LIPOPROTEIN"/>
    <property type="match status" value="1"/>
</dbReference>
<evidence type="ECO:0000256" key="9">
    <source>
        <dbReference type="HAMAP-Rule" id="MF_01463"/>
    </source>
</evidence>
<dbReference type="GO" id="GO:0006605">
    <property type="term" value="P:protein targeting"/>
    <property type="evidence" value="ECO:0007669"/>
    <property type="project" value="UniProtKB-UniRule"/>
</dbReference>
<evidence type="ECO:0000313" key="14">
    <source>
        <dbReference type="Proteomes" id="UP000886865"/>
    </source>
</evidence>
<dbReference type="PANTHER" id="PTHR30081">
    <property type="entry name" value="PROTEIN-EXPORT MEMBRANE PROTEIN SEC"/>
    <property type="match status" value="1"/>
</dbReference>
<feature type="transmembrane region" description="Helical" evidence="9">
    <location>
        <begin position="371"/>
        <end position="390"/>
    </location>
</feature>
<keyword evidence="4 9" id="KW-0812">Transmembrane</keyword>
<comment type="subcellular location">
    <subcellularLocation>
        <location evidence="1 9">Cell membrane</location>
        <topology evidence="1 9">Multi-pass membrane protein</topology>
    </subcellularLocation>
</comment>
<dbReference type="Pfam" id="PF07549">
    <property type="entry name" value="Sec_GG"/>
    <property type="match status" value="1"/>
</dbReference>
<evidence type="ECO:0000256" key="6">
    <source>
        <dbReference type="ARBA" id="ARBA00022989"/>
    </source>
</evidence>
<comment type="similarity">
    <text evidence="9">Belongs to the SecD/SecF family. SecD subfamily.</text>
</comment>
<evidence type="ECO:0000256" key="5">
    <source>
        <dbReference type="ARBA" id="ARBA00022927"/>
    </source>
</evidence>
<proteinExistence type="inferred from homology"/>
<organism evidence="13 14">
    <name type="scientific">Candidatus Galligastranaerophilus intestinavium</name>
    <dbReference type="NCBI Taxonomy" id="2840836"/>
    <lineage>
        <taxon>Bacteria</taxon>
        <taxon>Candidatus Galligastranaerophilus</taxon>
    </lineage>
</organism>
<dbReference type="InterPro" id="IPR005791">
    <property type="entry name" value="SecD"/>
</dbReference>
<dbReference type="InterPro" id="IPR055344">
    <property type="entry name" value="SecD_SecF_C_bact"/>
</dbReference>
<dbReference type="AlphaFoldDB" id="A0A9D1FIQ0"/>
<evidence type="ECO:0000256" key="7">
    <source>
        <dbReference type="ARBA" id="ARBA00023010"/>
    </source>
</evidence>
<dbReference type="GO" id="GO:0065002">
    <property type="term" value="P:intracellular protein transmembrane transport"/>
    <property type="evidence" value="ECO:0007669"/>
    <property type="project" value="UniProtKB-UniRule"/>
</dbReference>
<reference evidence="13" key="2">
    <citation type="journal article" date="2021" name="PeerJ">
        <title>Extensive microbial diversity within the chicken gut microbiome revealed by metagenomics and culture.</title>
        <authorList>
            <person name="Gilroy R."/>
            <person name="Ravi A."/>
            <person name="Getino M."/>
            <person name="Pursley I."/>
            <person name="Horton D.L."/>
            <person name="Alikhan N.F."/>
            <person name="Baker D."/>
            <person name="Gharbi K."/>
            <person name="Hall N."/>
            <person name="Watson M."/>
            <person name="Adriaenssens E.M."/>
            <person name="Foster-Nyarko E."/>
            <person name="Jarju S."/>
            <person name="Secka A."/>
            <person name="Antonio M."/>
            <person name="Oren A."/>
            <person name="Chaudhuri R.R."/>
            <person name="La Ragione R."/>
            <person name="Hildebrand F."/>
            <person name="Pallen M.J."/>
        </authorList>
    </citation>
    <scope>NUCLEOTIDE SEQUENCE</scope>
    <source>
        <strain evidence="13">CHK152-2871</strain>
    </source>
</reference>
<dbReference type="Pfam" id="PF22599">
    <property type="entry name" value="SecDF_P1_head"/>
    <property type="match status" value="1"/>
</dbReference>
<feature type="transmembrane region" description="Helical" evidence="9">
    <location>
        <begin position="298"/>
        <end position="319"/>
    </location>
</feature>
<keyword evidence="2 9" id="KW-0813">Transport</keyword>
<keyword evidence="8 9" id="KW-0472">Membrane</keyword>
<feature type="domain" description="Protein translocase subunit SecDF P1" evidence="11">
    <location>
        <begin position="61"/>
        <end position="114"/>
    </location>
</feature>
<evidence type="ECO:0000259" key="12">
    <source>
        <dbReference type="Pfam" id="PF22599"/>
    </source>
</evidence>
<evidence type="ECO:0000256" key="8">
    <source>
        <dbReference type="ARBA" id="ARBA00023136"/>
    </source>
</evidence>
<comment type="function">
    <text evidence="9">Part of the Sec protein translocase complex. Interacts with the SecYEG preprotein conducting channel. SecDF uses the proton motive force (PMF) to complete protein translocation after the ATP-dependent function of SecA.</text>
</comment>
<dbReference type="Gene3D" id="3.30.70.3220">
    <property type="match status" value="1"/>
</dbReference>
<evidence type="ECO:0000256" key="2">
    <source>
        <dbReference type="ARBA" id="ARBA00022448"/>
    </source>
</evidence>
<dbReference type="FunFam" id="1.20.1640.10:FF:000004">
    <property type="entry name" value="Protein translocase subunit SecD"/>
    <property type="match status" value="1"/>
</dbReference>
<dbReference type="Pfam" id="PF02355">
    <property type="entry name" value="SecD_SecF_C"/>
    <property type="match status" value="1"/>
</dbReference>
<reference evidence="13" key="1">
    <citation type="submission" date="2020-10" db="EMBL/GenBank/DDBJ databases">
        <authorList>
            <person name="Gilroy R."/>
        </authorList>
    </citation>
    <scope>NUCLEOTIDE SEQUENCE</scope>
    <source>
        <strain evidence="13">CHK152-2871</strain>
    </source>
</reference>
<dbReference type="InterPro" id="IPR022813">
    <property type="entry name" value="SecD/SecF_arch_bac"/>
</dbReference>
<dbReference type="InterPro" id="IPR001036">
    <property type="entry name" value="Acrflvin-R"/>
</dbReference>